<dbReference type="EMBL" id="KV784354">
    <property type="protein sequence ID" value="OEU20459.1"/>
    <property type="molecule type" value="Genomic_DNA"/>
</dbReference>
<name>A0A1E7FQL2_9STRA</name>
<dbReference type="AlphaFoldDB" id="A0A1E7FQL2"/>
<comment type="subcellular location">
    <subcellularLocation>
        <location evidence="1">Membrane</location>
        <topology evidence="1">Multi-pass membrane protein</topology>
    </subcellularLocation>
</comment>
<evidence type="ECO:0000256" key="3">
    <source>
        <dbReference type="ARBA" id="ARBA00022692"/>
    </source>
</evidence>
<evidence type="ECO:0000256" key="6">
    <source>
        <dbReference type="RuleBase" id="RU363053"/>
    </source>
</evidence>
<evidence type="ECO:0000313" key="7">
    <source>
        <dbReference type="EMBL" id="OEU20459.1"/>
    </source>
</evidence>
<keyword evidence="3 6" id="KW-0812">Transmembrane</keyword>
<organism evidence="7 8">
    <name type="scientific">Fragilariopsis cylindrus CCMP1102</name>
    <dbReference type="NCBI Taxonomy" id="635003"/>
    <lineage>
        <taxon>Eukaryota</taxon>
        <taxon>Sar</taxon>
        <taxon>Stramenopiles</taxon>
        <taxon>Ochrophyta</taxon>
        <taxon>Bacillariophyta</taxon>
        <taxon>Bacillariophyceae</taxon>
        <taxon>Bacillariophycidae</taxon>
        <taxon>Bacillariales</taxon>
        <taxon>Bacillariaceae</taxon>
        <taxon>Fragilariopsis</taxon>
    </lineage>
</organism>
<comment type="similarity">
    <text evidence="2 6">Belongs to the peroxisomal membrane protein PXMP2/4 family.</text>
</comment>
<dbReference type="InterPro" id="IPR007248">
    <property type="entry name" value="Mpv17_PMP22"/>
</dbReference>
<keyword evidence="4 6" id="KW-1133">Transmembrane helix</keyword>
<reference evidence="7 8" key="1">
    <citation type="submission" date="2016-09" db="EMBL/GenBank/DDBJ databases">
        <title>Extensive genetic diversity and differential bi-allelic expression allows diatom success in the polar Southern Ocean.</title>
        <authorList>
            <consortium name="DOE Joint Genome Institute"/>
            <person name="Mock T."/>
            <person name="Otillar R.P."/>
            <person name="Strauss J."/>
            <person name="Dupont C."/>
            <person name="Frickenhaus S."/>
            <person name="Maumus F."/>
            <person name="Mcmullan M."/>
            <person name="Sanges R."/>
            <person name="Schmutz J."/>
            <person name="Toseland A."/>
            <person name="Valas R."/>
            <person name="Veluchamy A."/>
            <person name="Ward B.J."/>
            <person name="Allen A."/>
            <person name="Barry K."/>
            <person name="Falciatore A."/>
            <person name="Ferrante M."/>
            <person name="Fortunato A.E."/>
            <person name="Gloeckner G."/>
            <person name="Gruber A."/>
            <person name="Hipkin R."/>
            <person name="Janech M."/>
            <person name="Kroth P."/>
            <person name="Leese F."/>
            <person name="Lindquist E."/>
            <person name="Lyon B.R."/>
            <person name="Martin J."/>
            <person name="Mayer C."/>
            <person name="Parker M."/>
            <person name="Quesneville H."/>
            <person name="Raymond J."/>
            <person name="Uhlig C."/>
            <person name="Valentin K.U."/>
            <person name="Worden A.Z."/>
            <person name="Armbrust E.V."/>
            <person name="Bowler C."/>
            <person name="Green B."/>
            <person name="Moulton V."/>
            <person name="Van Oosterhout C."/>
            <person name="Grigoriev I."/>
        </authorList>
    </citation>
    <scope>NUCLEOTIDE SEQUENCE [LARGE SCALE GENOMIC DNA]</scope>
    <source>
        <strain evidence="7 8">CCMP1102</strain>
    </source>
</reference>
<evidence type="ECO:0000256" key="1">
    <source>
        <dbReference type="ARBA" id="ARBA00004141"/>
    </source>
</evidence>
<proteinExistence type="inferred from homology"/>
<dbReference type="GO" id="GO:0016020">
    <property type="term" value="C:membrane"/>
    <property type="evidence" value="ECO:0007669"/>
    <property type="project" value="UniProtKB-SubCell"/>
</dbReference>
<feature type="transmembrane region" description="Helical" evidence="6">
    <location>
        <begin position="111"/>
        <end position="131"/>
    </location>
</feature>
<evidence type="ECO:0000256" key="4">
    <source>
        <dbReference type="ARBA" id="ARBA00022989"/>
    </source>
</evidence>
<gene>
    <name evidence="7" type="ORF">FRACYDRAFT_223909</name>
</gene>
<evidence type="ECO:0000313" key="8">
    <source>
        <dbReference type="Proteomes" id="UP000095751"/>
    </source>
</evidence>
<dbReference type="PANTHER" id="PTHR11266:SF80">
    <property type="entry name" value="PEROXISOMAL MEMBRANE PROTEIN 2"/>
    <property type="match status" value="1"/>
</dbReference>
<dbReference type="Proteomes" id="UP000095751">
    <property type="component" value="Unassembled WGS sequence"/>
</dbReference>
<evidence type="ECO:0000256" key="2">
    <source>
        <dbReference type="ARBA" id="ARBA00006824"/>
    </source>
</evidence>
<dbReference type="KEGG" id="fcy:FRACYDRAFT_223909"/>
<protein>
    <submittedName>
        <fullName evidence="7">Uncharacterized protein</fullName>
    </submittedName>
</protein>
<dbReference type="OrthoDB" id="5345392at2759"/>
<keyword evidence="5 6" id="KW-0472">Membrane</keyword>
<dbReference type="PANTHER" id="PTHR11266">
    <property type="entry name" value="PEROXISOMAL MEMBRANE PROTEIN 2, PXMP2 MPV17"/>
    <property type="match status" value="1"/>
</dbReference>
<evidence type="ECO:0000256" key="5">
    <source>
        <dbReference type="ARBA" id="ARBA00023136"/>
    </source>
</evidence>
<sequence length="274" mass="30809">MFSVYRSSVFSIASSASRRVYHSSVRSLKTSINEPVTKASSNAKVATEKVGENAAKTEAASSSSSSSSSWIKENQFTFQLGVATVKTSAADLLAQIVAEKKSLSEVDLKRNLIFVVFGFAYLGCFQYWLMITKFRVWFPTMDRFAKLPFAEKLKDSAGMIDAVKMVLFDVIIHLPVIYFPTYYTVKEFVSGSSWNPANWVMDGTKNYIKNSKEDLTAMIKLWGPSDCIQFVLPVHIRLPFRHIVSFFWTGYVSFTRGSIEDPSSAEEKEPIQSQ</sequence>
<dbReference type="GO" id="GO:0005737">
    <property type="term" value="C:cytoplasm"/>
    <property type="evidence" value="ECO:0007669"/>
    <property type="project" value="TreeGrafter"/>
</dbReference>
<dbReference type="InParanoid" id="A0A1E7FQL2"/>
<comment type="caution">
    <text evidence="6">Lacks conserved residue(s) required for the propagation of feature annotation.</text>
</comment>
<accession>A0A1E7FQL2</accession>
<keyword evidence="8" id="KW-1185">Reference proteome</keyword>